<dbReference type="Proteomes" id="UP000588068">
    <property type="component" value="Unassembled WGS sequence"/>
</dbReference>
<keyword evidence="2" id="KW-0732">Signal</keyword>
<dbReference type="NCBIfam" id="TIGR02231">
    <property type="entry name" value="mucoidy inhibitor MuiA family protein"/>
    <property type="match status" value="1"/>
</dbReference>
<name>A0A841HKU8_9GAMM</name>
<reference evidence="5 6" key="1">
    <citation type="submission" date="2020-08" db="EMBL/GenBank/DDBJ databases">
        <title>Genomic Encyclopedia of Type Strains, Phase IV (KMG-IV): sequencing the most valuable type-strain genomes for metagenomic binning, comparative biology and taxonomic classification.</title>
        <authorList>
            <person name="Goeker M."/>
        </authorList>
    </citation>
    <scope>NUCLEOTIDE SEQUENCE [LARGE SCALE GENOMIC DNA]</scope>
    <source>
        <strain evidence="5 6">DSM 26723</strain>
    </source>
</reference>
<evidence type="ECO:0000259" key="4">
    <source>
        <dbReference type="Pfam" id="PF13600"/>
    </source>
</evidence>
<dbReference type="RefSeq" id="WP_184330801.1">
    <property type="nucleotide sequence ID" value="NZ_JACHHZ010000002.1"/>
</dbReference>
<dbReference type="PANTHER" id="PTHR31005">
    <property type="entry name" value="DUF4139 DOMAIN-CONTAINING PROTEIN"/>
    <property type="match status" value="1"/>
</dbReference>
<sequence>MSALRMVAASLIAVVAIPAWAVDVPVTARIDEVKVYSEGASVTRRSQITIPAGTNRLVFTGLPASIDTDTLRIAVANRDVRLGAIEVERITDKEFVNAQEREMRERLQKLNDQVAALQDDIATAETQLKLIDSLATTPAGTGSKAAVDATALSSVLTTMSTSAAAARSKVREAKLRQREINKDIEKTNADLQKIATARKQTYEVRAFIESPAAVDAAVSVEYAMEDAEWSWVYEARLDTVAKRVTLSRQASVEQSSGEDWKNATLTLTTARPSEDAATPEVASLFLDLAEKEANRRRAAAPASDEMQEIVVTGTHQLHRAPVTIIQTDYLAEYRIPGRVTLDSDGEPRLYPVAEEQVDVTLRARIVPTASQSAFLEALFRYEGSAPIQGGELQLYRDGAFVGRASIESMLPGEDVHLPFGADERIQVVVRDEPKQSGDRGLVSKTRVDEHKQRFEITNYHSMPIALEVVDRIPVAQNKDIRVEALKGATDPTTRDLDGQSGVMLWQITAQPRQTATIRHYYSVRYPADQILSRHE</sequence>
<feature type="domain" description="DUF4140" evidence="4">
    <location>
        <begin position="33"/>
        <end position="131"/>
    </location>
</feature>
<evidence type="ECO:0000256" key="1">
    <source>
        <dbReference type="SAM" id="Coils"/>
    </source>
</evidence>
<dbReference type="Pfam" id="PF13598">
    <property type="entry name" value="DUF4139"/>
    <property type="match status" value="1"/>
</dbReference>
<organism evidence="5 6">
    <name type="scientific">Povalibacter uvarum</name>
    <dbReference type="NCBI Taxonomy" id="732238"/>
    <lineage>
        <taxon>Bacteria</taxon>
        <taxon>Pseudomonadati</taxon>
        <taxon>Pseudomonadota</taxon>
        <taxon>Gammaproteobacteria</taxon>
        <taxon>Steroidobacterales</taxon>
        <taxon>Steroidobacteraceae</taxon>
        <taxon>Povalibacter</taxon>
    </lineage>
</organism>
<feature type="signal peptide" evidence="2">
    <location>
        <begin position="1"/>
        <end position="21"/>
    </location>
</feature>
<comment type="caution">
    <text evidence="5">The sequence shown here is derived from an EMBL/GenBank/DDBJ whole genome shotgun (WGS) entry which is preliminary data.</text>
</comment>
<keyword evidence="1" id="KW-0175">Coiled coil</keyword>
<dbReference type="InterPro" id="IPR011935">
    <property type="entry name" value="CHP02231"/>
</dbReference>
<feature type="chain" id="PRO_5032875988" evidence="2">
    <location>
        <begin position="22"/>
        <end position="535"/>
    </location>
</feature>
<accession>A0A841HKU8</accession>
<dbReference type="Pfam" id="PF13600">
    <property type="entry name" value="DUF4140"/>
    <property type="match status" value="1"/>
</dbReference>
<dbReference type="AlphaFoldDB" id="A0A841HKU8"/>
<gene>
    <name evidence="5" type="ORF">HNQ60_001798</name>
</gene>
<feature type="domain" description="DUF4139" evidence="3">
    <location>
        <begin position="218"/>
        <end position="526"/>
    </location>
</feature>
<proteinExistence type="predicted"/>
<dbReference type="InterPro" id="IPR025554">
    <property type="entry name" value="DUF4140"/>
</dbReference>
<dbReference type="PANTHER" id="PTHR31005:SF8">
    <property type="entry name" value="DUF4139 DOMAIN-CONTAINING PROTEIN"/>
    <property type="match status" value="1"/>
</dbReference>
<dbReference type="EMBL" id="JACHHZ010000002">
    <property type="protein sequence ID" value="MBB6092920.1"/>
    <property type="molecule type" value="Genomic_DNA"/>
</dbReference>
<evidence type="ECO:0000256" key="2">
    <source>
        <dbReference type="SAM" id="SignalP"/>
    </source>
</evidence>
<evidence type="ECO:0000259" key="3">
    <source>
        <dbReference type="Pfam" id="PF13598"/>
    </source>
</evidence>
<dbReference type="InterPro" id="IPR037291">
    <property type="entry name" value="DUF4139"/>
</dbReference>
<evidence type="ECO:0000313" key="6">
    <source>
        <dbReference type="Proteomes" id="UP000588068"/>
    </source>
</evidence>
<protein>
    <submittedName>
        <fullName evidence="5">Uncharacterized protein (TIGR02231 family)</fullName>
    </submittedName>
</protein>
<evidence type="ECO:0000313" key="5">
    <source>
        <dbReference type="EMBL" id="MBB6092920.1"/>
    </source>
</evidence>
<keyword evidence="6" id="KW-1185">Reference proteome</keyword>
<feature type="coiled-coil region" evidence="1">
    <location>
        <begin position="93"/>
        <end position="127"/>
    </location>
</feature>